<feature type="region of interest" description="Disordered" evidence="10">
    <location>
        <begin position="158"/>
        <end position="184"/>
    </location>
</feature>
<evidence type="ECO:0000313" key="14">
    <source>
        <dbReference type="CGD" id="CAL0000163485"/>
    </source>
</evidence>
<dbReference type="SUPFAM" id="SSF52540">
    <property type="entry name" value="P-loop containing nucleoside triphosphate hydrolases"/>
    <property type="match status" value="1"/>
</dbReference>
<dbReference type="FunFam" id="3.40.50.300:FF:000101">
    <property type="entry name" value="Pre-mRNA-splicing factor ATP-dependent RNA helicase"/>
    <property type="match status" value="1"/>
</dbReference>
<dbReference type="PANTHER" id="PTHR18934">
    <property type="entry name" value="ATP-DEPENDENT RNA HELICASE"/>
    <property type="match status" value="1"/>
</dbReference>
<dbReference type="InterPro" id="IPR048333">
    <property type="entry name" value="HA2_WH"/>
</dbReference>
<dbReference type="GO" id="GO:0071013">
    <property type="term" value="C:catalytic step 2 spliceosome"/>
    <property type="evidence" value="ECO:0007669"/>
    <property type="project" value="TreeGrafter"/>
</dbReference>
<dbReference type="SMART" id="SM00847">
    <property type="entry name" value="HA2"/>
    <property type="match status" value="1"/>
</dbReference>
<dbReference type="SMART" id="SM00490">
    <property type="entry name" value="HELICc"/>
    <property type="match status" value="1"/>
</dbReference>
<dbReference type="PROSITE" id="PS51194">
    <property type="entry name" value="HELICASE_CTER"/>
    <property type="match status" value="1"/>
</dbReference>
<dbReference type="SMART" id="SM00487">
    <property type="entry name" value="DEXDc"/>
    <property type="match status" value="1"/>
</dbReference>
<protein>
    <recommendedName>
        <fullName evidence="1">RNA helicase</fullName>
        <ecNumber evidence="1">3.6.4.13</ecNumber>
    </recommendedName>
</protein>
<dbReference type="EC" id="3.6.4.13" evidence="1"/>
<feature type="domain" description="S1 motif" evidence="11">
    <location>
        <begin position="84"/>
        <end position="153"/>
    </location>
</feature>
<evidence type="ECO:0000256" key="4">
    <source>
        <dbReference type="ARBA" id="ARBA00022801"/>
    </source>
</evidence>
<keyword evidence="2" id="KW-0507">mRNA processing</keyword>
<feature type="compositionally biased region" description="Basic and acidic residues" evidence="10">
    <location>
        <begin position="268"/>
        <end position="277"/>
    </location>
</feature>
<dbReference type="Pfam" id="PF00271">
    <property type="entry name" value="Helicase_C"/>
    <property type="match status" value="1"/>
</dbReference>
<evidence type="ECO:0000256" key="5">
    <source>
        <dbReference type="ARBA" id="ARBA00022806"/>
    </source>
</evidence>
<dbReference type="Proteomes" id="UP000002605">
    <property type="component" value="Chromosome 5"/>
</dbReference>
<accession>B9WI79</accession>
<proteinExistence type="predicted"/>
<dbReference type="PROSITE" id="PS00690">
    <property type="entry name" value="DEAH_ATP_HELICASE"/>
    <property type="match status" value="1"/>
</dbReference>
<dbReference type="GO" id="GO:0005684">
    <property type="term" value="C:U2-type spliceosomal complex"/>
    <property type="evidence" value="ECO:0007669"/>
    <property type="project" value="UniProtKB-ARBA"/>
</dbReference>
<dbReference type="AlphaFoldDB" id="B9WI79"/>
<feature type="region of interest" description="Disordered" evidence="10">
    <location>
        <begin position="198"/>
        <end position="219"/>
    </location>
</feature>
<evidence type="ECO:0000259" key="11">
    <source>
        <dbReference type="PROSITE" id="PS50126"/>
    </source>
</evidence>
<dbReference type="PROSITE" id="PS50126">
    <property type="entry name" value="S1"/>
    <property type="match status" value="1"/>
</dbReference>
<keyword evidence="7" id="KW-0508">mRNA splicing</keyword>
<dbReference type="HOGENOM" id="CLU_001832_2_4_1"/>
<reference evidence="15 16" key="1">
    <citation type="journal article" date="2009" name="Genome Res.">
        <title>Comparative genomics of the fungal pathogens Candida dubliniensis and Candida albicans.</title>
        <authorList>
            <person name="Jackson A.P."/>
            <person name="Gamble J.A."/>
            <person name="Yeomans T."/>
            <person name="Moran G.P."/>
            <person name="Saunders D."/>
            <person name="Harris D."/>
            <person name="Aslett M."/>
            <person name="Barrell J.F."/>
            <person name="Butler G."/>
            <person name="Citiulo F."/>
            <person name="Coleman D.C."/>
            <person name="de Groot P.W.J."/>
            <person name="Goodwin T.J."/>
            <person name="Quail M.A."/>
            <person name="McQuillan J."/>
            <person name="Munro C.A."/>
            <person name="Pain A."/>
            <person name="Poulter R.T."/>
            <person name="Rajandream M.A."/>
            <person name="Renauld H."/>
            <person name="Spiering M.J."/>
            <person name="Tivey A."/>
            <person name="Gow N.A.R."/>
            <person name="Barrell B."/>
            <person name="Sullivan D.J."/>
            <person name="Berriman M."/>
        </authorList>
    </citation>
    <scope>NUCLEOTIDE SEQUENCE [LARGE SCALE GENOMIC DNA]</scope>
    <source>
        <strain evidence="16">CD36 / ATCC MYA-646 / CBS 7987 / NCPF 3949 / NRRL Y-17841</strain>
    </source>
</reference>
<dbReference type="Gene3D" id="3.40.50.300">
    <property type="entry name" value="P-loop containing nucleotide triphosphate hydrolases"/>
    <property type="match status" value="2"/>
</dbReference>
<evidence type="ECO:0000256" key="3">
    <source>
        <dbReference type="ARBA" id="ARBA00022741"/>
    </source>
</evidence>
<dbReference type="InterPro" id="IPR014001">
    <property type="entry name" value="Helicase_ATP-bd"/>
</dbReference>
<dbReference type="Pfam" id="PF00270">
    <property type="entry name" value="DEAD"/>
    <property type="match status" value="1"/>
</dbReference>
<organism evidence="15 16">
    <name type="scientific">Candida dubliniensis (strain CD36 / ATCC MYA-646 / CBS 7987 / NCPF 3949 / NRRL Y-17841)</name>
    <name type="common">Yeast</name>
    <dbReference type="NCBI Taxonomy" id="573826"/>
    <lineage>
        <taxon>Eukaryota</taxon>
        <taxon>Fungi</taxon>
        <taxon>Dikarya</taxon>
        <taxon>Ascomycota</taxon>
        <taxon>Saccharomycotina</taxon>
        <taxon>Pichiomycetes</taxon>
        <taxon>Debaryomycetaceae</taxon>
        <taxon>Candida/Lodderomyces clade</taxon>
        <taxon>Candida</taxon>
    </lineage>
</organism>
<sequence>MTQSDSQLLSIVQKHLELPENDENVVLIAKFLINLYEKSTSPTLDEFKKVVKDNGGDEFEDEFIKDVYNQISRTSKPPQPIRVGEIYSGTVEGLTNYGAFIKIENTSGLCHISQMSFDGSRIESTNILQPKQKVFAKVIDIQANHTKISLSMRGINQTTGQEESILRGRHHERQPRPKRKLTSPERWEIRQLISSGAVSADAYPELDEEEDIENPHKEKTNDLHIELNDKKPDFLKSVKVTKDFPETNPIPVNRSGPLSKSAQRGSKFARDFKEEKLKQKKQRQKEEKIQSEMSDPLFQTSEPVSNVDIDTESFISKWKKSNKTETFGKRTSLPIQEQRCMLPVYAMRTQLVEAIRENQFVVIVGETGSGKTTQIVQYIYEEGMNKINGDTKLIGCTQPRRVAAESVAKRVSEEVGCQLGDTVGYTIRFEDVTSENTVIKYMTDGMLEREALNDPNMNRYSVIMLDEAHERTIATDVLFALLKNAAKQNPNLKVIVTSATLDSNKFSRYFNNCPIITIPGRTFPVEVLYTKAPEMDYLAAALESVIQIHVAEPAGDILVFLTGQEEIETSCEALHERMKLLGDNVPELIILPVYSALPSEMQTRIFEPTPPGSRKVILATNIAETSITIDGIYYVVDPGFVKINMYDSKLGMDSLRVTPISKAQANQRSGRAGRTGPGKCYRLYTEQAYEKEMIPNTIPEIQRQNLSHTILMLKAMGIHDLVNFEFMDPPSTTTMLTALEDLYILDALDDNGNLTTLGRKMADLPMEPALAKTLIQSVEYECTEEILSIVAMLSVQTIFYRPKDKQALADQRKTRFHHSLGDHLTLLNVFQSWCRNNYSKTWCRDNFIQERSMRRAMEVRKQLKLIMHRFGYKTMSCGNDVDRVRRTFCSGYFKNSAKRQEGEGYKTLNENTLVFLHPSSSLYGKKPQYVIYHTLLLTSKEYMHCVTIIDPNWLYELAPKYFRPADAKTVQEIKKKQKIVPLFSRQKKDSWRLSSHRPAKRR</sequence>
<dbReference type="InterPro" id="IPR001650">
    <property type="entry name" value="Helicase_C-like"/>
</dbReference>
<dbReference type="InterPro" id="IPR007502">
    <property type="entry name" value="Helicase-assoc_dom"/>
</dbReference>
<dbReference type="FunFam" id="3.40.50.300:FF:000615">
    <property type="entry name" value="pre-mRNA-splicing factor ATP-dependent RNA helicase DEAH7"/>
    <property type="match status" value="1"/>
</dbReference>
<keyword evidence="8" id="KW-0539">Nucleus</keyword>
<evidence type="ECO:0000259" key="13">
    <source>
        <dbReference type="PROSITE" id="PS51194"/>
    </source>
</evidence>
<dbReference type="GO" id="GO:0065003">
    <property type="term" value="P:protein-containing complex assembly"/>
    <property type="evidence" value="ECO:0007669"/>
    <property type="project" value="UniProtKB-ARBA"/>
</dbReference>
<dbReference type="Gene3D" id="1.20.120.1080">
    <property type="match status" value="1"/>
</dbReference>
<feature type="compositionally biased region" description="Basic residues" evidence="10">
    <location>
        <begin position="167"/>
        <end position="181"/>
    </location>
</feature>
<dbReference type="GO" id="GO:0005524">
    <property type="term" value="F:ATP binding"/>
    <property type="evidence" value="ECO:0007669"/>
    <property type="project" value="UniProtKB-KW"/>
</dbReference>
<dbReference type="InterPro" id="IPR011709">
    <property type="entry name" value="DEAD-box_helicase_OB_fold"/>
</dbReference>
<dbReference type="eggNOG" id="KOG0922">
    <property type="taxonomic scope" value="Eukaryota"/>
</dbReference>
<dbReference type="InterPro" id="IPR011545">
    <property type="entry name" value="DEAD/DEAH_box_helicase_dom"/>
</dbReference>
<keyword evidence="6" id="KW-0067">ATP-binding</keyword>
<keyword evidence="3" id="KW-0547">Nucleotide-binding</keyword>
<dbReference type="VEuPathDB" id="FungiDB:CD36_54970"/>
<evidence type="ECO:0000256" key="1">
    <source>
        <dbReference type="ARBA" id="ARBA00012552"/>
    </source>
</evidence>
<dbReference type="InterPro" id="IPR002464">
    <property type="entry name" value="DNA/RNA_helicase_DEAH_CS"/>
</dbReference>
<dbReference type="GO" id="GO:0016887">
    <property type="term" value="F:ATP hydrolysis activity"/>
    <property type="evidence" value="ECO:0007669"/>
    <property type="project" value="RHEA"/>
</dbReference>
<comment type="catalytic activity">
    <reaction evidence="9">
        <text>ATP + H2O = ADP + phosphate + H(+)</text>
        <dbReference type="Rhea" id="RHEA:13065"/>
        <dbReference type="ChEBI" id="CHEBI:15377"/>
        <dbReference type="ChEBI" id="CHEBI:15378"/>
        <dbReference type="ChEBI" id="CHEBI:30616"/>
        <dbReference type="ChEBI" id="CHEBI:43474"/>
        <dbReference type="ChEBI" id="CHEBI:456216"/>
        <dbReference type="EC" id="3.6.4.13"/>
    </reaction>
</comment>
<evidence type="ECO:0000313" key="15">
    <source>
        <dbReference type="EMBL" id="CAX41876.1"/>
    </source>
</evidence>
<evidence type="ECO:0000256" key="7">
    <source>
        <dbReference type="ARBA" id="ARBA00023187"/>
    </source>
</evidence>
<dbReference type="KEGG" id="cdu:CD36_54970"/>
<feature type="domain" description="Helicase ATP-binding" evidence="12">
    <location>
        <begin position="352"/>
        <end position="519"/>
    </location>
</feature>
<name>B9WI79_CANDC</name>
<dbReference type="InterPro" id="IPR049621">
    <property type="entry name" value="S1_DHX8_helicase"/>
</dbReference>
<dbReference type="GO" id="GO:0000390">
    <property type="term" value="P:spliceosomal complex disassembly"/>
    <property type="evidence" value="ECO:0007669"/>
    <property type="project" value="TreeGrafter"/>
</dbReference>
<dbReference type="OrthoDB" id="10253254at2759"/>
<evidence type="ECO:0000256" key="10">
    <source>
        <dbReference type="SAM" id="MobiDB-lite"/>
    </source>
</evidence>
<evidence type="ECO:0000259" key="12">
    <source>
        <dbReference type="PROSITE" id="PS51192"/>
    </source>
</evidence>
<dbReference type="Pfam" id="PF00575">
    <property type="entry name" value="S1"/>
    <property type="match status" value="1"/>
</dbReference>
<feature type="region of interest" description="Disordered" evidence="10">
    <location>
        <begin position="245"/>
        <end position="292"/>
    </location>
</feature>
<gene>
    <name evidence="14" type="ordered locus">Cd36_54970</name>
    <name evidence="15" type="ORF">CD36_54970</name>
</gene>
<dbReference type="Pfam" id="PF04408">
    <property type="entry name" value="WHD_HA2"/>
    <property type="match status" value="1"/>
</dbReference>
<feature type="domain" description="Helicase C-terminal" evidence="13">
    <location>
        <begin position="544"/>
        <end position="717"/>
    </location>
</feature>
<dbReference type="PROSITE" id="PS51192">
    <property type="entry name" value="HELICASE_ATP_BIND_1"/>
    <property type="match status" value="1"/>
</dbReference>
<dbReference type="SMART" id="SM00316">
    <property type="entry name" value="S1"/>
    <property type="match status" value="1"/>
</dbReference>
<keyword evidence="16" id="KW-1185">Reference proteome</keyword>
<dbReference type="CGD" id="CAL0000163485">
    <property type="gene designation" value="Cd36_54970"/>
</dbReference>
<dbReference type="FunFam" id="1.20.120.1080:FF:000001">
    <property type="entry name" value="Pre-mRNA-splicing factor ATP-dependent RNA helicase"/>
    <property type="match status" value="1"/>
</dbReference>
<dbReference type="InterPro" id="IPR012340">
    <property type="entry name" value="NA-bd_OB-fold"/>
</dbReference>
<evidence type="ECO:0000256" key="8">
    <source>
        <dbReference type="ARBA" id="ARBA00023242"/>
    </source>
</evidence>
<evidence type="ECO:0000256" key="9">
    <source>
        <dbReference type="ARBA" id="ARBA00047984"/>
    </source>
</evidence>
<keyword evidence="5 15" id="KW-0347">Helicase</keyword>
<dbReference type="EMBL" id="FM992692">
    <property type="protein sequence ID" value="CAX41876.1"/>
    <property type="molecule type" value="Genomic_DNA"/>
</dbReference>
<dbReference type="GeneID" id="8048012"/>
<dbReference type="CDD" id="cd05684">
    <property type="entry name" value="S1_DHX8_helicase"/>
    <property type="match status" value="1"/>
</dbReference>
<evidence type="ECO:0000313" key="16">
    <source>
        <dbReference type="Proteomes" id="UP000002605"/>
    </source>
</evidence>
<dbReference type="CDD" id="cd18791">
    <property type="entry name" value="SF2_C_RHA"/>
    <property type="match status" value="1"/>
</dbReference>
<dbReference type="Gene3D" id="2.40.50.140">
    <property type="entry name" value="Nucleic acid-binding proteins"/>
    <property type="match status" value="1"/>
</dbReference>
<evidence type="ECO:0000256" key="6">
    <source>
        <dbReference type="ARBA" id="ARBA00022840"/>
    </source>
</evidence>
<dbReference type="PANTHER" id="PTHR18934:SF85">
    <property type="entry name" value="ATP-DEPENDENT RNA HELICASE DHX8"/>
    <property type="match status" value="1"/>
</dbReference>
<dbReference type="Pfam" id="PF07717">
    <property type="entry name" value="OB_NTP_bind"/>
    <property type="match status" value="1"/>
</dbReference>
<dbReference type="GO" id="GO:0003724">
    <property type="term" value="F:RNA helicase activity"/>
    <property type="evidence" value="ECO:0007669"/>
    <property type="project" value="UniProtKB-EC"/>
</dbReference>
<dbReference type="GO" id="GO:0003723">
    <property type="term" value="F:RNA binding"/>
    <property type="evidence" value="ECO:0007669"/>
    <property type="project" value="TreeGrafter"/>
</dbReference>
<evidence type="ECO:0000256" key="2">
    <source>
        <dbReference type="ARBA" id="ARBA00022664"/>
    </source>
</evidence>
<dbReference type="Pfam" id="PF21010">
    <property type="entry name" value="HA2_C"/>
    <property type="match status" value="1"/>
</dbReference>
<dbReference type="SUPFAM" id="SSF50249">
    <property type="entry name" value="Nucleic acid-binding proteins"/>
    <property type="match status" value="1"/>
</dbReference>
<dbReference type="InterPro" id="IPR027417">
    <property type="entry name" value="P-loop_NTPase"/>
</dbReference>
<dbReference type="RefSeq" id="XP_002420791.1">
    <property type="nucleotide sequence ID" value="XM_002420746.1"/>
</dbReference>
<keyword evidence="4 15" id="KW-0378">Hydrolase</keyword>
<dbReference type="InterPro" id="IPR003029">
    <property type="entry name" value="S1_domain"/>
</dbReference>